<evidence type="ECO:0000313" key="4">
    <source>
        <dbReference type="Proteomes" id="UP000075320"/>
    </source>
</evidence>
<gene>
    <name evidence="3" type="ORF">AZI86_01130</name>
</gene>
<reference evidence="3 4" key="1">
    <citation type="submission" date="2016-03" db="EMBL/GenBank/DDBJ databases">
        <authorList>
            <person name="Ploux O."/>
        </authorList>
    </citation>
    <scope>NUCLEOTIDE SEQUENCE [LARGE SCALE GENOMIC DNA]</scope>
    <source>
        <strain evidence="3 4">R0</strain>
    </source>
</reference>
<evidence type="ECO:0000313" key="3">
    <source>
        <dbReference type="EMBL" id="KYG65709.1"/>
    </source>
</evidence>
<feature type="domain" description="AB hydrolase-1" evidence="2">
    <location>
        <begin position="79"/>
        <end position="176"/>
    </location>
</feature>
<keyword evidence="1" id="KW-0732">Signal</keyword>
<dbReference type="GO" id="GO:0016020">
    <property type="term" value="C:membrane"/>
    <property type="evidence" value="ECO:0007669"/>
    <property type="project" value="TreeGrafter"/>
</dbReference>
<dbReference type="Proteomes" id="UP000075320">
    <property type="component" value="Unassembled WGS sequence"/>
</dbReference>
<dbReference type="InterPro" id="IPR029058">
    <property type="entry name" value="AB_hydrolase_fold"/>
</dbReference>
<feature type="chain" id="PRO_5007573454" description="AB hydrolase-1 domain-containing protein" evidence="1">
    <location>
        <begin position="25"/>
        <end position="332"/>
    </location>
</feature>
<feature type="signal peptide" evidence="1">
    <location>
        <begin position="1"/>
        <end position="24"/>
    </location>
</feature>
<dbReference type="PANTHER" id="PTHR43798:SF33">
    <property type="entry name" value="HYDROLASE, PUTATIVE (AFU_ORTHOLOGUE AFUA_2G14860)-RELATED"/>
    <property type="match status" value="1"/>
</dbReference>
<keyword evidence="4" id="KW-1185">Reference proteome</keyword>
<evidence type="ECO:0000259" key="2">
    <source>
        <dbReference type="Pfam" id="PF00561"/>
    </source>
</evidence>
<dbReference type="PANTHER" id="PTHR43798">
    <property type="entry name" value="MONOACYLGLYCEROL LIPASE"/>
    <property type="match status" value="1"/>
</dbReference>
<dbReference type="Pfam" id="PF00561">
    <property type="entry name" value="Abhydrolase_1"/>
    <property type="match status" value="1"/>
</dbReference>
<sequence>MKLTRTICLKIIVFFQFLSLVAFAEAPVCAAVFDSEIFGRTVWIQNPRSAPKLFPSTPHLQFSDFNVKVVGDLSSGKTPLVLIHGANSSMETFLPQAQNFYKDRAVVLYDMRGSGNTKEPGAGYDLNVMADDLLVVLDGLKIQKAVLHGHSAGGSTALLFAALHPSRVKALSLEDVSGLPYKARHDLNMYDTSSTIQFLRSMKSSYSSIENLVADASLILKGRPAQTTDHLLKKSRRGTTFSPHKAASIEELMLDVGTRDLSEAYTQYNGPILIMKAEYTSRYLSEEHIKRIQILRPNAEMVVMTQSGHSIHNDNPVLWERALKEFVERVAP</sequence>
<comment type="caution">
    <text evidence="3">The sequence shown here is derived from an EMBL/GenBank/DDBJ whole genome shotgun (WGS) entry which is preliminary data.</text>
</comment>
<dbReference type="PRINTS" id="PR00111">
    <property type="entry name" value="ABHYDROLASE"/>
</dbReference>
<dbReference type="Gene3D" id="3.40.50.1820">
    <property type="entry name" value="alpha/beta hydrolase"/>
    <property type="match status" value="1"/>
</dbReference>
<dbReference type="InterPro" id="IPR000073">
    <property type="entry name" value="AB_hydrolase_1"/>
</dbReference>
<name>A0A150WN39_BDEBC</name>
<protein>
    <recommendedName>
        <fullName evidence="2">AB hydrolase-1 domain-containing protein</fullName>
    </recommendedName>
</protein>
<proteinExistence type="predicted"/>
<dbReference type="SUPFAM" id="SSF53474">
    <property type="entry name" value="alpha/beta-Hydrolases"/>
    <property type="match status" value="1"/>
</dbReference>
<evidence type="ECO:0000256" key="1">
    <source>
        <dbReference type="SAM" id="SignalP"/>
    </source>
</evidence>
<organism evidence="3 4">
    <name type="scientific">Bdellovibrio bacteriovorus</name>
    <dbReference type="NCBI Taxonomy" id="959"/>
    <lineage>
        <taxon>Bacteria</taxon>
        <taxon>Pseudomonadati</taxon>
        <taxon>Bdellovibrionota</taxon>
        <taxon>Bdellovibrionia</taxon>
        <taxon>Bdellovibrionales</taxon>
        <taxon>Pseudobdellovibrionaceae</taxon>
        <taxon>Bdellovibrio</taxon>
    </lineage>
</organism>
<dbReference type="OrthoDB" id="9808398at2"/>
<accession>A0A150WN39</accession>
<dbReference type="AlphaFoldDB" id="A0A150WN39"/>
<dbReference type="RefSeq" id="WP_061833253.1">
    <property type="nucleotide sequence ID" value="NZ_LUKE01000001.1"/>
</dbReference>
<dbReference type="EMBL" id="LUKE01000001">
    <property type="protein sequence ID" value="KYG65709.1"/>
    <property type="molecule type" value="Genomic_DNA"/>
</dbReference>
<dbReference type="InterPro" id="IPR050266">
    <property type="entry name" value="AB_hydrolase_sf"/>
</dbReference>